<dbReference type="STRING" id="502025.Hoch_2854"/>
<accession>D0LPL5</accession>
<dbReference type="RefSeq" id="WP_012827986.1">
    <property type="nucleotide sequence ID" value="NC_013440.1"/>
</dbReference>
<keyword evidence="3" id="KW-1185">Reference proteome</keyword>
<dbReference type="AlphaFoldDB" id="D0LPL5"/>
<dbReference type="EMBL" id="CP001804">
    <property type="protein sequence ID" value="ACY15378.1"/>
    <property type="molecule type" value="Genomic_DNA"/>
</dbReference>
<organism evidence="2 3">
    <name type="scientific">Haliangium ochraceum (strain DSM 14365 / JCM 11303 / SMP-2)</name>
    <dbReference type="NCBI Taxonomy" id="502025"/>
    <lineage>
        <taxon>Bacteria</taxon>
        <taxon>Pseudomonadati</taxon>
        <taxon>Myxococcota</taxon>
        <taxon>Polyangia</taxon>
        <taxon>Haliangiales</taxon>
        <taxon>Kofleriaceae</taxon>
        <taxon>Haliangium</taxon>
    </lineage>
</organism>
<keyword evidence="1" id="KW-1133">Transmembrane helix</keyword>
<gene>
    <name evidence="2" type="ordered locus">Hoch_2854</name>
</gene>
<keyword evidence="1" id="KW-0472">Membrane</keyword>
<protein>
    <submittedName>
        <fullName evidence="2">Uncharacterized protein</fullName>
    </submittedName>
</protein>
<dbReference type="Proteomes" id="UP000001880">
    <property type="component" value="Chromosome"/>
</dbReference>
<dbReference type="HOGENOM" id="CLU_2508122_0_0_7"/>
<evidence type="ECO:0000256" key="1">
    <source>
        <dbReference type="SAM" id="Phobius"/>
    </source>
</evidence>
<reference evidence="2 3" key="1">
    <citation type="journal article" date="2010" name="Stand. Genomic Sci.">
        <title>Complete genome sequence of Haliangium ochraceum type strain (SMP-2).</title>
        <authorList>
            <consortium name="US DOE Joint Genome Institute (JGI-PGF)"/>
            <person name="Ivanova N."/>
            <person name="Daum C."/>
            <person name="Lang E."/>
            <person name="Abt B."/>
            <person name="Kopitz M."/>
            <person name="Saunders E."/>
            <person name="Lapidus A."/>
            <person name="Lucas S."/>
            <person name="Glavina Del Rio T."/>
            <person name="Nolan M."/>
            <person name="Tice H."/>
            <person name="Copeland A."/>
            <person name="Cheng J.F."/>
            <person name="Chen F."/>
            <person name="Bruce D."/>
            <person name="Goodwin L."/>
            <person name="Pitluck S."/>
            <person name="Mavromatis K."/>
            <person name="Pati A."/>
            <person name="Mikhailova N."/>
            <person name="Chen A."/>
            <person name="Palaniappan K."/>
            <person name="Land M."/>
            <person name="Hauser L."/>
            <person name="Chang Y.J."/>
            <person name="Jeffries C.D."/>
            <person name="Detter J.C."/>
            <person name="Brettin T."/>
            <person name="Rohde M."/>
            <person name="Goker M."/>
            <person name="Bristow J."/>
            <person name="Markowitz V."/>
            <person name="Eisen J.A."/>
            <person name="Hugenholtz P."/>
            <person name="Kyrpides N.C."/>
            <person name="Klenk H.P."/>
        </authorList>
    </citation>
    <scope>NUCLEOTIDE SEQUENCE [LARGE SCALE GENOMIC DNA]</scope>
    <source>
        <strain evidence="3">DSM 14365 / CIP 107738 / JCM 11303 / AJ 13395 / SMP-2</strain>
    </source>
</reference>
<feature type="transmembrane region" description="Helical" evidence="1">
    <location>
        <begin position="6"/>
        <end position="28"/>
    </location>
</feature>
<dbReference type="KEGG" id="hoh:Hoch_2854"/>
<evidence type="ECO:0000313" key="2">
    <source>
        <dbReference type="EMBL" id="ACY15378.1"/>
    </source>
</evidence>
<name>D0LPL5_HALO1</name>
<evidence type="ECO:0000313" key="3">
    <source>
        <dbReference type="Proteomes" id="UP000001880"/>
    </source>
</evidence>
<keyword evidence="1" id="KW-0812">Transmembrane</keyword>
<sequence>MDEFSGIAAWLQATGPYGIVAILGWAFWKVNQQKDAALRELYERVAEMGKAQTEAIVKVEAALVALKDAIEEMHEHTTAGGDASG</sequence>
<proteinExistence type="predicted"/>